<accession>A0A424WIJ5</accession>
<evidence type="ECO:0000313" key="4">
    <source>
        <dbReference type="Proteomes" id="UP000285324"/>
    </source>
</evidence>
<reference evidence="3 4" key="1">
    <citation type="submission" date="2018-08" db="EMBL/GenBank/DDBJ databases">
        <title>Achromobacter xylosoxidans Genome sequencing and assembly.</title>
        <authorList>
            <person name="Wang R."/>
            <person name="Rensing C."/>
            <person name="Li Y."/>
        </authorList>
    </citation>
    <scope>NUCLEOTIDE SEQUENCE [LARGE SCALE GENOMIC DNA]</scope>
    <source>
        <strain evidence="3 4">GD003A</strain>
    </source>
</reference>
<proteinExistence type="inferred from homology"/>
<feature type="signal peptide" evidence="2">
    <location>
        <begin position="1"/>
        <end position="23"/>
    </location>
</feature>
<evidence type="ECO:0000313" key="3">
    <source>
        <dbReference type="EMBL" id="RPJ93108.1"/>
    </source>
</evidence>
<dbReference type="AlphaFoldDB" id="A0A424WIJ5"/>
<dbReference type="PANTHER" id="PTHR42928">
    <property type="entry name" value="TRICARBOXYLATE-BINDING PROTEIN"/>
    <property type="match status" value="1"/>
</dbReference>
<evidence type="ECO:0000256" key="2">
    <source>
        <dbReference type="SAM" id="SignalP"/>
    </source>
</evidence>
<gene>
    <name evidence="3" type="ORF">DY367_04140</name>
</gene>
<dbReference type="InterPro" id="IPR005064">
    <property type="entry name" value="BUG"/>
</dbReference>
<dbReference type="Gene3D" id="3.40.190.10">
    <property type="entry name" value="Periplasmic binding protein-like II"/>
    <property type="match status" value="1"/>
</dbReference>
<name>A0A424WIJ5_ALCXX</name>
<dbReference type="InterPro" id="IPR042100">
    <property type="entry name" value="Bug_dom1"/>
</dbReference>
<comment type="similarity">
    <text evidence="1">Belongs to the UPF0065 (bug) family.</text>
</comment>
<protein>
    <submittedName>
        <fullName evidence="3">Tripartite tricarboxylate transporter substrate binding protein</fullName>
    </submittedName>
</protein>
<dbReference type="RefSeq" id="WP_118931761.1">
    <property type="nucleotide sequence ID" value="NZ_CP061008.1"/>
</dbReference>
<dbReference type="PIRSF" id="PIRSF017082">
    <property type="entry name" value="YflP"/>
    <property type="match status" value="1"/>
</dbReference>
<dbReference type="PANTHER" id="PTHR42928:SF5">
    <property type="entry name" value="BLR1237 PROTEIN"/>
    <property type="match status" value="1"/>
</dbReference>
<dbReference type="Proteomes" id="UP000285324">
    <property type="component" value="Unassembled WGS sequence"/>
</dbReference>
<feature type="chain" id="PRO_5019141426" evidence="2">
    <location>
        <begin position="24"/>
        <end position="320"/>
    </location>
</feature>
<dbReference type="Pfam" id="PF03401">
    <property type="entry name" value="TctC"/>
    <property type="match status" value="1"/>
</dbReference>
<keyword evidence="2" id="KW-0732">Signal</keyword>
<dbReference type="CDD" id="cd07012">
    <property type="entry name" value="PBP2_Bug_TTT"/>
    <property type="match status" value="1"/>
</dbReference>
<organism evidence="3 4">
    <name type="scientific">Alcaligenes xylosoxydans xylosoxydans</name>
    <name type="common">Achromobacter xylosoxidans</name>
    <dbReference type="NCBI Taxonomy" id="85698"/>
    <lineage>
        <taxon>Bacteria</taxon>
        <taxon>Pseudomonadati</taxon>
        <taxon>Pseudomonadota</taxon>
        <taxon>Betaproteobacteria</taxon>
        <taxon>Burkholderiales</taxon>
        <taxon>Alcaligenaceae</taxon>
        <taxon>Achromobacter</taxon>
    </lineage>
</organism>
<dbReference type="Gene3D" id="3.40.190.150">
    <property type="entry name" value="Bordetella uptake gene, domain 1"/>
    <property type="match status" value="1"/>
</dbReference>
<dbReference type="SUPFAM" id="SSF53850">
    <property type="entry name" value="Periplasmic binding protein-like II"/>
    <property type="match status" value="1"/>
</dbReference>
<dbReference type="OrthoDB" id="8678477at2"/>
<comment type="caution">
    <text evidence="3">The sequence shown here is derived from an EMBL/GenBank/DDBJ whole genome shotgun (WGS) entry which is preliminary data.</text>
</comment>
<sequence length="320" mass="34048">MEVPFSSLVFMVSMLGVSVGAQAQNFPEKPLTLVVPYSAGGSTDATARLVAEGMSKKIGQPVIVENKPGAGGGIGALYVKRAPSDGYIMLVTSASHIVNKVMDKSVDYDMQRDFRPVSQLTNLPIVLVVNAKSDFKSVDDLVAFARKNPGKLNYGSAGNGTVQHMSASLLADMASVEMTHIPYKGGAAALTDLLGGQLDFVFSPINEVVGQVKEGNVRPLAVTTNVRSDVLPDVPTMSESLKGYQLPLWFGIAVRADVSDERTAVLSRAVQDALRDKEVSERLIAQGSEPVGSTPQEMAALQASEKVRIEKLLATMNVAR</sequence>
<evidence type="ECO:0000256" key="1">
    <source>
        <dbReference type="ARBA" id="ARBA00006987"/>
    </source>
</evidence>
<dbReference type="EMBL" id="QVXO01000004">
    <property type="protein sequence ID" value="RPJ93108.1"/>
    <property type="molecule type" value="Genomic_DNA"/>
</dbReference>